<dbReference type="Proteomes" id="UP000192223">
    <property type="component" value="Unplaced"/>
</dbReference>
<dbReference type="Gene3D" id="1.25.40.10">
    <property type="entry name" value="Tetratricopeptide repeat domain"/>
    <property type="match status" value="1"/>
</dbReference>
<organism evidence="9 10">
    <name type="scientific">Agrilus planipennis</name>
    <name type="common">Emerald ash borer</name>
    <name type="synonym">Agrilus marcopoli</name>
    <dbReference type="NCBI Taxonomy" id="224129"/>
    <lineage>
        <taxon>Eukaryota</taxon>
        <taxon>Metazoa</taxon>
        <taxon>Ecdysozoa</taxon>
        <taxon>Arthropoda</taxon>
        <taxon>Hexapoda</taxon>
        <taxon>Insecta</taxon>
        <taxon>Pterygota</taxon>
        <taxon>Neoptera</taxon>
        <taxon>Endopterygota</taxon>
        <taxon>Coleoptera</taxon>
        <taxon>Polyphaga</taxon>
        <taxon>Elateriformia</taxon>
        <taxon>Buprestoidea</taxon>
        <taxon>Buprestidae</taxon>
        <taxon>Agrilinae</taxon>
        <taxon>Agrilus</taxon>
    </lineage>
</organism>
<dbReference type="Pfam" id="PF21033">
    <property type="entry name" value="RMD1-3"/>
    <property type="match status" value="1"/>
</dbReference>
<dbReference type="GO" id="GO:0005876">
    <property type="term" value="C:spindle microtubule"/>
    <property type="evidence" value="ECO:0007669"/>
    <property type="project" value="TreeGrafter"/>
</dbReference>
<evidence type="ECO:0000313" key="9">
    <source>
        <dbReference type="Proteomes" id="UP000192223"/>
    </source>
</evidence>
<comment type="subunit">
    <text evidence="2">Interacts with microtubules.</text>
</comment>
<dbReference type="PANTHER" id="PTHR16056">
    <property type="entry name" value="REGULATOR OF MICROTUBULE DYNAMICS PROTEIN"/>
    <property type="match status" value="1"/>
</dbReference>
<keyword evidence="9" id="KW-1185">Reference proteome</keyword>
<name>A0A1W4XHL1_AGRPL</name>
<proteinExistence type="predicted"/>
<dbReference type="KEGG" id="apln:108741587"/>
<evidence type="ECO:0000256" key="5">
    <source>
        <dbReference type="ARBA" id="ARBA00022803"/>
    </source>
</evidence>
<comment type="subcellular location">
    <subcellularLocation>
        <location evidence="1">Cytoplasm</location>
        <location evidence="1">Cytoskeleton</location>
    </subcellularLocation>
</comment>
<evidence type="ECO:0000256" key="2">
    <source>
        <dbReference type="ARBA" id="ARBA00011375"/>
    </source>
</evidence>
<evidence type="ECO:0000256" key="1">
    <source>
        <dbReference type="ARBA" id="ARBA00004245"/>
    </source>
</evidence>
<dbReference type="InterPro" id="IPR049039">
    <property type="entry name" value="RMD1-3_a_helical_rpt"/>
</dbReference>
<dbReference type="InterPro" id="IPR011990">
    <property type="entry name" value="TPR-like_helical_dom_sf"/>
</dbReference>
<dbReference type="RefSeq" id="XP_018331933.2">
    <property type="nucleotide sequence ID" value="XM_018476431.2"/>
</dbReference>
<evidence type="ECO:0000313" key="10">
    <source>
        <dbReference type="RefSeq" id="XP_018331933.2"/>
    </source>
</evidence>
<keyword evidence="3" id="KW-0963">Cytoplasm</keyword>
<evidence type="ECO:0000256" key="8">
    <source>
        <dbReference type="ARBA" id="ARBA00041958"/>
    </source>
</evidence>
<protein>
    <recommendedName>
        <fullName evidence="7">Regulator of microtubule dynamics protein 1</fullName>
    </recommendedName>
    <alternativeName>
        <fullName evidence="8">Protein FAM82B</fullName>
    </alternativeName>
</protein>
<reference evidence="10 11" key="1">
    <citation type="submission" date="2025-04" db="UniProtKB">
        <authorList>
            <consortium name="RefSeq"/>
        </authorList>
    </citation>
    <scope>IDENTIFICATION</scope>
    <source>
        <tissue evidence="10 11">Entire body</tissue>
    </source>
</reference>
<keyword evidence="5" id="KW-0802">TPR repeat</keyword>
<evidence type="ECO:0000313" key="11">
    <source>
        <dbReference type="RefSeq" id="XP_025834685.1"/>
    </source>
</evidence>
<sequence length="292" mass="34238">MIIQTKSGKTNYVKSGWLKLAVPCWVWKNPFNPFYDDGNDKKMLYWSLRTVDDTIREADKLFETGDYLEVYQLLNRIKFRENVDVLWRVSRSLYKMAQDETNSNNIKREMIDEAYEIITSTLSRGANNPNVHKWMALIVNFKTNLEGTTSKAKNLGVIKKHMKKAVELNPYDVFVLHMLGQLCYNLSNLNRFERFLASYLFENPPPSSYEEAYEYLSKAESIRPGFYIPNLYLLGKTCYRMQKYFRANYYLKMATSLPPRSSYEVQCAKRAKTLVQNLSEFDISRDALVTDI</sequence>
<dbReference type="AlphaFoldDB" id="A0A1W4XHL1"/>
<keyword evidence="4" id="KW-0677">Repeat</keyword>
<evidence type="ECO:0000256" key="6">
    <source>
        <dbReference type="ARBA" id="ARBA00023212"/>
    </source>
</evidence>
<accession>A0A1W4XHL1</accession>
<evidence type="ECO:0000256" key="3">
    <source>
        <dbReference type="ARBA" id="ARBA00022490"/>
    </source>
</evidence>
<dbReference type="STRING" id="224129.A0A1W4XHL1"/>
<dbReference type="PANTHER" id="PTHR16056:SF16">
    <property type="entry name" value="REGULATOR OF MICROTUBULE DYNAMICS PROTEIN 1"/>
    <property type="match status" value="1"/>
</dbReference>
<dbReference type="KEGG" id="apln:112905789"/>
<keyword evidence="6" id="KW-0206">Cytoskeleton</keyword>
<dbReference type="GO" id="GO:0097431">
    <property type="term" value="C:mitotic spindle pole"/>
    <property type="evidence" value="ECO:0007669"/>
    <property type="project" value="TreeGrafter"/>
</dbReference>
<dbReference type="OrthoDB" id="69711at2759"/>
<evidence type="ECO:0000256" key="7">
    <source>
        <dbReference type="ARBA" id="ARBA00039966"/>
    </source>
</evidence>
<dbReference type="RefSeq" id="XP_025834685.1">
    <property type="nucleotide sequence ID" value="XM_025978900.1"/>
</dbReference>
<dbReference type="GeneID" id="108741587"/>
<dbReference type="GO" id="GO:0005739">
    <property type="term" value="C:mitochondrion"/>
    <property type="evidence" value="ECO:0007669"/>
    <property type="project" value="TreeGrafter"/>
</dbReference>
<dbReference type="GO" id="GO:0008017">
    <property type="term" value="F:microtubule binding"/>
    <property type="evidence" value="ECO:0007669"/>
    <property type="project" value="TreeGrafter"/>
</dbReference>
<evidence type="ECO:0000256" key="4">
    <source>
        <dbReference type="ARBA" id="ARBA00022737"/>
    </source>
</evidence>
<dbReference type="SUPFAM" id="SSF48452">
    <property type="entry name" value="TPR-like"/>
    <property type="match status" value="2"/>
</dbReference>
<gene>
    <name evidence="10" type="primary">LOC108741587</name>
    <name evidence="11" type="synonym">LOC112905789</name>
</gene>